<dbReference type="RefSeq" id="WP_058988880.1">
    <property type="nucleotide sequence ID" value="NZ_LN606600.1"/>
</dbReference>
<proteinExistence type="predicted"/>
<evidence type="ECO:0000313" key="4">
    <source>
        <dbReference type="Proteomes" id="UP000056109"/>
    </source>
</evidence>
<dbReference type="InterPro" id="IPR008928">
    <property type="entry name" value="6-hairpin_glycosidase_sf"/>
</dbReference>
<dbReference type="EC" id="3.2.1.3" evidence="3"/>
<dbReference type="PANTHER" id="PTHR31616:SF0">
    <property type="entry name" value="GLUCAN 1,4-ALPHA-GLUCOSIDASE"/>
    <property type="match status" value="1"/>
</dbReference>
<dbReference type="SUPFAM" id="SSF48208">
    <property type="entry name" value="Six-hairpin glycosidases"/>
    <property type="match status" value="1"/>
</dbReference>
<evidence type="ECO:0000313" key="3">
    <source>
        <dbReference type="EMBL" id="CEF42796.1"/>
    </source>
</evidence>
<dbReference type="PANTHER" id="PTHR31616">
    <property type="entry name" value="TREHALASE"/>
    <property type="match status" value="1"/>
</dbReference>
<dbReference type="Proteomes" id="UP000056109">
    <property type="component" value="Chromosome I"/>
</dbReference>
<protein>
    <submittedName>
        <fullName evidence="3">Glucoamylase</fullName>
        <ecNumber evidence="3">3.2.1.3</ecNumber>
    </submittedName>
</protein>
<reference evidence="4" key="1">
    <citation type="submission" date="2014-09" db="EMBL/GenBank/DDBJ databases">
        <authorList>
            <person name="Illeghems K.G."/>
        </authorList>
    </citation>
    <scope>NUCLEOTIDE SEQUENCE [LARGE SCALE GENOMIC DNA]</scope>
    <source>
        <strain evidence="4">108B</strain>
    </source>
</reference>
<organism evidence="3 4">
    <name type="scientific">Acetobacter senegalensis</name>
    <dbReference type="NCBI Taxonomy" id="446692"/>
    <lineage>
        <taxon>Bacteria</taxon>
        <taxon>Pseudomonadati</taxon>
        <taxon>Pseudomonadota</taxon>
        <taxon>Alphaproteobacteria</taxon>
        <taxon>Acetobacterales</taxon>
        <taxon>Acetobacteraceae</taxon>
        <taxon>Acetobacter</taxon>
    </lineage>
</organism>
<gene>
    <name evidence="3" type="ORF">ASN_3571</name>
</gene>
<dbReference type="PATRIC" id="fig|446692.3.peg.3795"/>
<accession>A0A0U5EXW2</accession>
<dbReference type="Pfam" id="PF19291">
    <property type="entry name" value="TREH_N"/>
    <property type="match status" value="1"/>
</dbReference>
<keyword evidence="4" id="KW-1185">Reference proteome</keyword>
<sequence length="602" mass="67616">MRQLLNSSFRSLPLPIADYALIGNCRTAALIGKDCSIDWLCVPRFDSAACLSALLGTIDHGCWKLEPEEALISTSRQYCGDTLILETRLTTGSGEVVVTDYMPKLDGHTSIIRRVKGVRGRVRMRFFLRLRFDYGFTVPWVTRLHDEEGIRAIAGPDQVIIRSSIPLQSEELNTVAYFEIAEQEEETFVLQHAASHLPVPDRLDVDALLNETQEWWEAWSAQCTYHGPWREAVMRSLIVLKALTYSPTGGIVAAPTTSLPEDLGGIRNWDYRYCWLRDAALTLSALISCGYHEEAQAWNDWLHRSIAGDAAQTQIMYGVSGERMLREWSVENLPGYHNAKPVRIGNAASDQIQLDIYGVMAHVAQLGRNAGLSRSHSSWALQTNLLNRLELKWRDPDHGIWEVRGGTRQFVHSKVMAWLAFDCALKDMVRYNLSGPYERWQEIREALHNDICSYGFNVGIGSFVQYYGSDGVDASLLILPLVGFLPISDPRIQSTIKVIEKKLLSGGLIRRYETEDNVDGLNSEEGAFLACSFWLADVYALDGRKEAANALFERLLALRNDVGLLAEEYDAHQKVQLGNFPQGFSHLALIHTALLLSGELQE</sequence>
<dbReference type="Gene3D" id="1.50.10.10">
    <property type="match status" value="1"/>
</dbReference>
<feature type="domain" description="GH15-like" evidence="1">
    <location>
        <begin position="230"/>
        <end position="593"/>
    </location>
</feature>
<dbReference type="InterPro" id="IPR012341">
    <property type="entry name" value="6hp_glycosidase-like_sf"/>
</dbReference>
<dbReference type="EMBL" id="LN606600">
    <property type="protein sequence ID" value="CEF42796.1"/>
    <property type="molecule type" value="Genomic_DNA"/>
</dbReference>
<dbReference type="GO" id="GO:0005975">
    <property type="term" value="P:carbohydrate metabolic process"/>
    <property type="evidence" value="ECO:0007669"/>
    <property type="project" value="InterPro"/>
</dbReference>
<dbReference type="AlphaFoldDB" id="A0A0U5EXW2"/>
<keyword evidence="3" id="KW-0378">Hydrolase</keyword>
<evidence type="ECO:0000259" key="1">
    <source>
        <dbReference type="Pfam" id="PF00723"/>
    </source>
</evidence>
<keyword evidence="3" id="KW-0326">Glycosidase</keyword>
<dbReference type="GeneID" id="34784513"/>
<evidence type="ECO:0000259" key="2">
    <source>
        <dbReference type="Pfam" id="PF19291"/>
    </source>
</evidence>
<feature type="domain" description="Trehalase-like N-terminal" evidence="2">
    <location>
        <begin position="14"/>
        <end position="164"/>
    </location>
</feature>
<dbReference type="GO" id="GO:0004339">
    <property type="term" value="F:glucan 1,4-alpha-glucosidase activity"/>
    <property type="evidence" value="ECO:0007669"/>
    <property type="project" value="UniProtKB-EC"/>
</dbReference>
<dbReference type="KEGG" id="asz:ASN_3571"/>
<name>A0A0U5EXW2_9PROT</name>
<dbReference type="InterPro" id="IPR011613">
    <property type="entry name" value="GH15-like"/>
</dbReference>
<dbReference type="InterPro" id="IPR045582">
    <property type="entry name" value="Trehalase-like_N"/>
</dbReference>
<dbReference type="Pfam" id="PF00723">
    <property type="entry name" value="Glyco_hydro_15"/>
    <property type="match status" value="1"/>
</dbReference>